<feature type="signal peptide" evidence="1">
    <location>
        <begin position="1"/>
        <end position="19"/>
    </location>
</feature>
<sequence length="348" mass="39563">MYFKFILASQILNLASLLAVGQTRSCTFEPHPKSVSNGVSDSKGVKKENIDSHQDAHLSPLKSSSDKVANLCADDNVHYQVEATYSQADVSRINSLLREASQLKEKPKSWMLWFGKKFIGVPYVGGTLDRAEEEKMVINTSELDCTTFVEIVTALTRCMSGNGKRDFSDFCRQLQHVRYINGEIAYEKRQHYFTVWISDNVEEGIVTDIQNNPPFTKVQHVSVNWMTTHQQSYKMLKNNAKRLQGIKALEEQISGKSYRYIPKEQIVDSRLFRNTIHNGDILVMITNKKGLDTTHIGIASWHQDGLHMLNASSIHKKVIDEPMLLRTYMMKHPSQIGIRVCRVVDGAK</sequence>
<name>A0A4Y8VKU0_9BACT</name>
<protein>
    <submittedName>
        <fullName evidence="2">DUF1460 domain-containing protein</fullName>
    </submittedName>
</protein>
<dbReference type="Gene3D" id="2.30.260.10">
    <property type="entry name" value="putative xylanase like domain"/>
    <property type="match status" value="1"/>
</dbReference>
<evidence type="ECO:0000313" key="3">
    <source>
        <dbReference type="Proteomes" id="UP000297872"/>
    </source>
</evidence>
<dbReference type="AlphaFoldDB" id="A0A4Y8VKU0"/>
<gene>
    <name evidence="2" type="ORF">EXN75_08480</name>
</gene>
<dbReference type="InterPro" id="IPR038765">
    <property type="entry name" value="Papain-like_cys_pep_sf"/>
</dbReference>
<keyword evidence="3" id="KW-1185">Reference proteome</keyword>
<dbReference type="Pfam" id="PF07313">
    <property type="entry name" value="AmiA-like"/>
    <property type="match status" value="1"/>
</dbReference>
<reference evidence="2 3" key="1">
    <citation type="submission" date="2019-02" db="EMBL/GenBank/DDBJ databases">
        <title>Draft Genome Sequence of the Prevotella sp. BCRC 81118, Isolated from Human Feces.</title>
        <authorList>
            <person name="Huang C.-H."/>
        </authorList>
    </citation>
    <scope>NUCLEOTIDE SEQUENCE [LARGE SCALE GENOMIC DNA]</scope>
    <source>
        <strain evidence="2 3">BCRC 81118</strain>
    </source>
</reference>
<dbReference type="SUPFAM" id="SSF54001">
    <property type="entry name" value="Cysteine proteinases"/>
    <property type="match status" value="1"/>
</dbReference>
<feature type="chain" id="PRO_5021456766" evidence="1">
    <location>
        <begin position="20"/>
        <end position="348"/>
    </location>
</feature>
<comment type="caution">
    <text evidence="2">The sequence shown here is derived from an EMBL/GenBank/DDBJ whole genome shotgun (WGS) entry which is preliminary data.</text>
</comment>
<proteinExistence type="predicted"/>
<dbReference type="EMBL" id="SGVY01000018">
    <property type="protein sequence ID" value="TFH81114.1"/>
    <property type="molecule type" value="Genomic_DNA"/>
</dbReference>
<dbReference type="InterPro" id="IPR010846">
    <property type="entry name" value="AmiA-like"/>
</dbReference>
<dbReference type="Gene3D" id="1.10.3670.10">
    <property type="entry name" value="Putative xylanase like domain"/>
    <property type="match status" value="1"/>
</dbReference>
<keyword evidence="1" id="KW-0732">Signal</keyword>
<dbReference type="OrthoDB" id="1409585at2"/>
<evidence type="ECO:0000256" key="1">
    <source>
        <dbReference type="SAM" id="SignalP"/>
    </source>
</evidence>
<organism evidence="2 3">
    <name type="scientific">Segatella hominis</name>
    <dbReference type="NCBI Taxonomy" id="2518605"/>
    <lineage>
        <taxon>Bacteria</taxon>
        <taxon>Pseudomonadati</taxon>
        <taxon>Bacteroidota</taxon>
        <taxon>Bacteroidia</taxon>
        <taxon>Bacteroidales</taxon>
        <taxon>Prevotellaceae</taxon>
        <taxon>Segatella</taxon>
    </lineage>
</organism>
<accession>A0A4Y8VKU0</accession>
<evidence type="ECO:0000313" key="2">
    <source>
        <dbReference type="EMBL" id="TFH81114.1"/>
    </source>
</evidence>
<dbReference type="Proteomes" id="UP000297872">
    <property type="component" value="Unassembled WGS sequence"/>
</dbReference>